<dbReference type="PRINTS" id="PR00080">
    <property type="entry name" value="SDRFAMILY"/>
</dbReference>
<evidence type="ECO:0000256" key="1">
    <source>
        <dbReference type="ARBA" id="ARBA00006484"/>
    </source>
</evidence>
<dbReference type="AlphaFoldDB" id="F6QLX9"/>
<dbReference type="Ensembl" id="ENSXETT00000009214">
    <property type="protein sequence ID" value="ENSXETP00000009214"/>
    <property type="gene ID" value="ENSXETG00000004229"/>
</dbReference>
<dbReference type="SUPFAM" id="SSF51735">
    <property type="entry name" value="NAD(P)-binding Rossmann-fold domains"/>
    <property type="match status" value="1"/>
</dbReference>
<gene>
    <name evidence="5" type="primary">LOC100497142</name>
</gene>
<dbReference type="ExpressionAtlas" id="F6QLX9">
    <property type="expression patterns" value="differential"/>
</dbReference>
<dbReference type="InterPro" id="IPR036291">
    <property type="entry name" value="NAD(P)-bd_dom_sf"/>
</dbReference>
<comment type="similarity">
    <text evidence="1 3">Belongs to the short-chain dehydrogenases/reductases (SDR) family.</text>
</comment>
<proteinExistence type="inferred from homology"/>
<dbReference type="GO" id="GO:0016491">
    <property type="term" value="F:oxidoreductase activity"/>
    <property type="evidence" value="ECO:0007669"/>
    <property type="project" value="UniProtKB-KW"/>
</dbReference>
<evidence type="ECO:0000256" key="3">
    <source>
        <dbReference type="RuleBase" id="RU000363"/>
    </source>
</evidence>
<dbReference type="GeneTree" id="ENSGT00940000165623"/>
<dbReference type="InParanoid" id="F6QLX9"/>
<evidence type="ECO:0000256" key="4">
    <source>
        <dbReference type="SAM" id="Phobius"/>
    </source>
</evidence>
<keyword evidence="4" id="KW-0472">Membrane</keyword>
<dbReference type="eggNOG" id="KOG1208">
    <property type="taxonomic scope" value="Eukaryota"/>
</dbReference>
<keyword evidence="4" id="KW-1133">Transmembrane helix</keyword>
<evidence type="ECO:0000256" key="2">
    <source>
        <dbReference type="ARBA" id="ARBA00023002"/>
    </source>
</evidence>
<dbReference type="PANTHER" id="PTHR43157:SF64">
    <property type="entry name" value="RETINOL DEHYDROGENASE 14"/>
    <property type="match status" value="1"/>
</dbReference>
<dbReference type="PRINTS" id="PR00081">
    <property type="entry name" value="GDHRDH"/>
</dbReference>
<dbReference type="InterPro" id="IPR002347">
    <property type="entry name" value="SDR_fam"/>
</dbReference>
<reference evidence="5" key="1">
    <citation type="journal article" date="2010" name="Science">
        <title>The genome of the Western clawed frog Xenopus tropicalis.</title>
        <authorList>
            <person name="Hellsten U."/>
            <person name="Harland R.M."/>
            <person name="Gilchrist M.J."/>
            <person name="Hendrix D."/>
            <person name="Jurka J."/>
            <person name="Kapitonov V."/>
            <person name="Ovcharenko I."/>
            <person name="Putnam N.H."/>
            <person name="Shu S."/>
            <person name="Taher L."/>
            <person name="Blitz I.L."/>
            <person name="Blumberg B."/>
            <person name="Dichmann D.S."/>
            <person name="Dubchak I."/>
            <person name="Amaya E."/>
            <person name="Detter J.C."/>
            <person name="Fletcher R."/>
            <person name="Gerhard D.S."/>
            <person name="Goodstein D."/>
            <person name="Graves T."/>
            <person name="Grigoriev I.V."/>
            <person name="Grimwood J."/>
            <person name="Kawashima T."/>
            <person name="Lindquist E."/>
            <person name="Lucas S.M."/>
            <person name="Mead P.E."/>
            <person name="Mitros T."/>
            <person name="Ogino H."/>
            <person name="Ohta Y."/>
            <person name="Poliakov A.V."/>
            <person name="Pollet N."/>
            <person name="Robert J."/>
            <person name="Salamov A."/>
            <person name="Sater A.K."/>
            <person name="Schmutz J."/>
            <person name="Terry A."/>
            <person name="Vize P.D."/>
            <person name="Warren W.C."/>
            <person name="Wells D."/>
            <person name="Wills A."/>
            <person name="Wilson R.K."/>
            <person name="Zimmerman L.B."/>
            <person name="Zorn A.M."/>
            <person name="Grainger R."/>
            <person name="Grammer T."/>
            <person name="Khokha M.K."/>
            <person name="Richardson P.M."/>
            <person name="Rokhsar D.S."/>
        </authorList>
    </citation>
    <scope>NUCLEOTIDE SEQUENCE [LARGE SCALE GENOMIC DNA]</scope>
    <source>
        <strain evidence="5">Nigerian</strain>
    </source>
</reference>
<organism evidence="5">
    <name type="scientific">Xenopus tropicalis</name>
    <name type="common">Western clawed frog</name>
    <name type="synonym">Silurana tropicalis</name>
    <dbReference type="NCBI Taxonomy" id="8364"/>
    <lineage>
        <taxon>Eukaryota</taxon>
        <taxon>Metazoa</taxon>
        <taxon>Chordata</taxon>
        <taxon>Craniata</taxon>
        <taxon>Vertebrata</taxon>
        <taxon>Euteleostomi</taxon>
        <taxon>Amphibia</taxon>
        <taxon>Batrachia</taxon>
        <taxon>Anura</taxon>
        <taxon>Pipoidea</taxon>
        <taxon>Pipidae</taxon>
        <taxon>Xenopodinae</taxon>
        <taxon>Xenopus</taxon>
        <taxon>Silurana</taxon>
    </lineage>
</organism>
<keyword evidence="2" id="KW-0560">Oxidoreductase</keyword>
<name>F6QLX9_XENTR</name>
<dbReference type="PANTHER" id="PTHR43157">
    <property type="entry name" value="PHOSPHATIDYLINOSITOL-GLYCAN BIOSYNTHESIS CLASS F PROTEIN-RELATED"/>
    <property type="match status" value="1"/>
</dbReference>
<dbReference type="Bgee" id="ENSXETG00000004229">
    <property type="expression patterns" value="Expressed in egg cell and 10 other cell types or tissues"/>
</dbReference>
<reference evidence="5" key="2">
    <citation type="submission" date="2011-07" db="UniProtKB">
        <authorList>
            <consortium name="Ensembl"/>
        </authorList>
    </citation>
    <scope>IDENTIFICATION</scope>
</reference>
<accession>F6QLX9</accession>
<dbReference type="Pfam" id="PF00106">
    <property type="entry name" value="adh_short"/>
    <property type="match status" value="1"/>
</dbReference>
<dbReference type="HOGENOM" id="CLU_010194_44_5_1"/>
<keyword evidence="4" id="KW-0812">Transmembrane</keyword>
<protein>
    <submittedName>
        <fullName evidence="5">Retinol dehydrogenase 14</fullName>
    </submittedName>
</protein>
<sequence>MWTTVWLATSTKEKYFFFFCSLTKIEGARRLKPNCEHTTGHPLTCSTCVTHSSPVSLAPPTRRLFDAELRMRVGVTPQSRVMRPAASGFSVSQEAGRLQVITMYALVTVLSALLLVMILRRLKRKRVCLDPKRLDGKTVLITGGTSGIGKETAIALAKRGARVIITNEDEEKGDTALRQIKRESVSMNVKIMKLNMANLQSIREFCKDFVQKEKRLDILINNAGVPAVLDWTDNGFSMCFGVNHLGTFLLTSLLTERLKSCSPSRVITVTSEVHKYQRLDFADLNYNIVPLFSYCRSKLANVYFTQELARQIERHGVTSCAVHPGYVVGDWTSKFSVLFRIVMYVISSMFFISCLEGAQSVIHCAVSDDILQHNGGYFSDCKPCKLRPHAQDTGIAKKLWEVAVGQEPPTQPPPAQFEALNRMH</sequence>
<dbReference type="Gene3D" id="3.40.50.720">
    <property type="entry name" value="NAD(P)-binding Rossmann-like Domain"/>
    <property type="match status" value="1"/>
</dbReference>
<evidence type="ECO:0000313" key="5">
    <source>
        <dbReference type="Ensembl" id="ENSXETP00000009214"/>
    </source>
</evidence>
<feature type="transmembrane region" description="Helical" evidence="4">
    <location>
        <begin position="101"/>
        <end position="119"/>
    </location>
</feature>